<dbReference type="InterPro" id="IPR043128">
    <property type="entry name" value="Rev_trsase/Diguanyl_cyclase"/>
</dbReference>
<protein>
    <recommendedName>
        <fullName evidence="1">diguanylate cyclase</fullName>
        <ecNumber evidence="1">2.7.7.65</ecNumber>
    </recommendedName>
</protein>
<reference evidence="4 5" key="1">
    <citation type="journal article" date="2017" name="ISME J.">
        <title>Energy and carbon metabolisms in a deep terrestrial subsurface fluid microbial community.</title>
        <authorList>
            <person name="Momper L."/>
            <person name="Jungbluth S.P."/>
            <person name="Lee M.D."/>
            <person name="Amend J.P."/>
        </authorList>
    </citation>
    <scope>NUCLEOTIDE SEQUENCE [LARGE SCALE GENOMIC DNA]</scope>
    <source>
        <strain evidence="4">SURF_26</strain>
    </source>
</reference>
<dbReference type="InterPro" id="IPR000160">
    <property type="entry name" value="GGDEF_dom"/>
</dbReference>
<dbReference type="PANTHER" id="PTHR45138:SF9">
    <property type="entry name" value="DIGUANYLATE CYCLASE DGCM-RELATED"/>
    <property type="match status" value="1"/>
</dbReference>
<dbReference type="EC" id="2.7.7.65" evidence="1"/>
<name>A0A3A4R3H1_9BACT</name>
<accession>A0A3A4R3H1</accession>
<dbReference type="GO" id="GO:0052621">
    <property type="term" value="F:diguanylate cyclase activity"/>
    <property type="evidence" value="ECO:0007669"/>
    <property type="project" value="UniProtKB-EC"/>
</dbReference>
<dbReference type="PROSITE" id="PS50887">
    <property type="entry name" value="GGDEF"/>
    <property type="match status" value="1"/>
</dbReference>
<dbReference type="CDD" id="cd01949">
    <property type="entry name" value="GGDEF"/>
    <property type="match status" value="1"/>
</dbReference>
<dbReference type="AlphaFoldDB" id="A0A3A4R3H1"/>
<proteinExistence type="predicted"/>
<organism evidence="4 5">
    <name type="scientific">Candidatus Auribacter fodinae</name>
    <dbReference type="NCBI Taxonomy" id="2093366"/>
    <lineage>
        <taxon>Bacteria</taxon>
        <taxon>Pseudomonadati</taxon>
        <taxon>Candidatus Auribacterota</taxon>
        <taxon>Candidatus Auribacteria</taxon>
        <taxon>Candidatus Auribacterales</taxon>
        <taxon>Candidatus Auribacteraceae</taxon>
        <taxon>Candidatus Auribacter</taxon>
    </lineage>
</organism>
<evidence type="ECO:0000256" key="1">
    <source>
        <dbReference type="ARBA" id="ARBA00012528"/>
    </source>
</evidence>
<dbReference type="EMBL" id="QZJZ01000082">
    <property type="protein sequence ID" value="RJP57367.1"/>
    <property type="molecule type" value="Genomic_DNA"/>
</dbReference>
<dbReference type="SUPFAM" id="SSF55073">
    <property type="entry name" value="Nucleotide cyclase"/>
    <property type="match status" value="1"/>
</dbReference>
<evidence type="ECO:0000313" key="4">
    <source>
        <dbReference type="EMBL" id="RJP57367.1"/>
    </source>
</evidence>
<dbReference type="Gene3D" id="3.30.70.270">
    <property type="match status" value="1"/>
</dbReference>
<feature type="domain" description="GGDEF" evidence="3">
    <location>
        <begin position="2"/>
        <end position="129"/>
    </location>
</feature>
<dbReference type="SMART" id="SM00267">
    <property type="entry name" value="GGDEF"/>
    <property type="match status" value="1"/>
</dbReference>
<dbReference type="Pfam" id="PF00990">
    <property type="entry name" value="GGDEF"/>
    <property type="match status" value="1"/>
</dbReference>
<evidence type="ECO:0000256" key="2">
    <source>
        <dbReference type="ARBA" id="ARBA00034247"/>
    </source>
</evidence>
<dbReference type="InterPro" id="IPR029787">
    <property type="entry name" value="Nucleotide_cyclase"/>
</dbReference>
<sequence>MPHLSLTSLTVSAYGHLAGDAILVRTSQIIADSLRKIDVVARYGGEEFVMLLPYTNHAGALTAVRRIRTQIDRAEFIVGDQIVKISISFGISSFPDNNIMEEDEFILSADNALYGAKSMGRDCICQYTEESIVAVQ</sequence>
<dbReference type="PANTHER" id="PTHR45138">
    <property type="entry name" value="REGULATORY COMPONENTS OF SENSORY TRANSDUCTION SYSTEM"/>
    <property type="match status" value="1"/>
</dbReference>
<evidence type="ECO:0000259" key="3">
    <source>
        <dbReference type="PROSITE" id="PS50887"/>
    </source>
</evidence>
<gene>
    <name evidence="4" type="ORF">C4541_10425</name>
</gene>
<dbReference type="InterPro" id="IPR050469">
    <property type="entry name" value="Diguanylate_Cyclase"/>
</dbReference>
<dbReference type="NCBIfam" id="TIGR00254">
    <property type="entry name" value="GGDEF"/>
    <property type="match status" value="1"/>
</dbReference>
<comment type="caution">
    <text evidence="4">The sequence shown here is derived from an EMBL/GenBank/DDBJ whole genome shotgun (WGS) entry which is preliminary data.</text>
</comment>
<comment type="catalytic activity">
    <reaction evidence="2">
        <text>2 GTP = 3',3'-c-di-GMP + 2 diphosphate</text>
        <dbReference type="Rhea" id="RHEA:24898"/>
        <dbReference type="ChEBI" id="CHEBI:33019"/>
        <dbReference type="ChEBI" id="CHEBI:37565"/>
        <dbReference type="ChEBI" id="CHEBI:58805"/>
        <dbReference type="EC" id="2.7.7.65"/>
    </reaction>
</comment>
<dbReference type="Proteomes" id="UP000266426">
    <property type="component" value="Unassembled WGS sequence"/>
</dbReference>
<evidence type="ECO:0000313" key="5">
    <source>
        <dbReference type="Proteomes" id="UP000266426"/>
    </source>
</evidence>